<feature type="compositionally biased region" description="Low complexity" evidence="1">
    <location>
        <begin position="114"/>
        <end position="124"/>
    </location>
</feature>
<feature type="region of interest" description="Disordered" evidence="1">
    <location>
        <begin position="1"/>
        <end position="23"/>
    </location>
</feature>
<dbReference type="EMBL" id="CABT02000010">
    <property type="protein sequence ID" value="CCC09919.1"/>
    <property type="molecule type" value="Genomic_DNA"/>
</dbReference>
<organism evidence="2 3">
    <name type="scientific">Sordaria macrospora (strain ATCC MYA-333 / DSM 997 / K(L3346) / K-hell)</name>
    <dbReference type="NCBI Taxonomy" id="771870"/>
    <lineage>
        <taxon>Eukaryota</taxon>
        <taxon>Fungi</taxon>
        <taxon>Dikarya</taxon>
        <taxon>Ascomycota</taxon>
        <taxon>Pezizomycotina</taxon>
        <taxon>Sordariomycetes</taxon>
        <taxon>Sordariomycetidae</taxon>
        <taxon>Sordariales</taxon>
        <taxon>Sordariaceae</taxon>
        <taxon>Sordaria</taxon>
    </lineage>
</organism>
<feature type="region of interest" description="Disordered" evidence="1">
    <location>
        <begin position="114"/>
        <end position="133"/>
    </location>
</feature>
<reference evidence="2 3" key="1">
    <citation type="journal article" date="2010" name="PLoS Genet.">
        <title>De novo assembly of a 40 Mb eukaryotic genome from short sequence reads: Sordaria macrospora, a model organism for fungal morphogenesis.</title>
        <authorList>
            <person name="Nowrousian M."/>
            <person name="Stajich J."/>
            <person name="Chu M."/>
            <person name="Engh I."/>
            <person name="Espagne E."/>
            <person name="Halliday K."/>
            <person name="Kamerewerd J."/>
            <person name="Kempken F."/>
            <person name="Knab B."/>
            <person name="Kuo H.C."/>
            <person name="Osiewacz H.D."/>
            <person name="Poeggeler S."/>
            <person name="Read N."/>
            <person name="Seiler S."/>
            <person name="Smith K."/>
            <person name="Zickler D."/>
            <person name="Kueck U."/>
            <person name="Freitag M."/>
        </authorList>
    </citation>
    <scope>NUCLEOTIDE SEQUENCE [LARGE SCALE GENOMIC DNA]</scope>
    <source>
        <strain evidence="3">ATCC MYA-333 / DSM 997 / K(L3346) / K-hell</strain>
        <tissue evidence="2">Mycelium</tissue>
    </source>
</reference>
<dbReference type="VEuPathDB" id="FungiDB:SMAC_03475"/>
<evidence type="ECO:0000313" key="2">
    <source>
        <dbReference type="EMBL" id="CCC09919.1"/>
    </source>
</evidence>
<protein>
    <submittedName>
        <fullName evidence="2">WGS project CABT00000000 data, contig 2.10</fullName>
    </submittedName>
</protein>
<accession>F7VW97</accession>
<keyword evidence="3" id="KW-1185">Reference proteome</keyword>
<evidence type="ECO:0000313" key="3">
    <source>
        <dbReference type="Proteomes" id="UP000001881"/>
    </source>
</evidence>
<dbReference type="OrthoDB" id="4567420at2759"/>
<dbReference type="HOGENOM" id="CLU_909638_0_0_1"/>
<feature type="region of interest" description="Disordered" evidence="1">
    <location>
        <begin position="258"/>
        <end position="279"/>
    </location>
</feature>
<dbReference type="AlphaFoldDB" id="F7VW97"/>
<proteinExistence type="predicted"/>
<evidence type="ECO:0000256" key="1">
    <source>
        <dbReference type="SAM" id="MobiDB-lite"/>
    </source>
</evidence>
<sequence length="306" mass="34239">MSTNTQDTATATPNMATGTKDITTAATTSTTATSTTPQMSSNINTNTTNTTLFLTMEQMTDIPQYRSILEPASRKAGFTSYTQFLTWLLSPALLPMWLEFERDFLIPFINSRSPSNSTTTSPIRFSPTTPVPPGPLSRNPTAFLASFSRSLSDFSLPTATLLPFFEHLFLKSRSLPKGSFRENENKKGWDHARHHVWWFFLRVFARNRGEDGLVPVNFAGAWAGCYDERPMEKWVMQLCWVLDGMVRCKYGDGMRSLRQEQEQEQEQEQQGNGNVGGTGSGKGLELKEVTFPNGVVDKGCLIVYKT</sequence>
<dbReference type="eggNOG" id="ENOG502RJJP">
    <property type="taxonomic scope" value="Eukaryota"/>
</dbReference>
<dbReference type="OMA" id="FLNVWER"/>
<dbReference type="InParanoid" id="F7VW97"/>
<dbReference type="GeneID" id="10810811"/>
<gene>
    <name evidence="2" type="ORF">SMAC_03475</name>
</gene>
<name>F7VW97_SORMK</name>
<dbReference type="Proteomes" id="UP000001881">
    <property type="component" value="Unassembled WGS sequence"/>
</dbReference>
<feature type="compositionally biased region" description="Polar residues" evidence="1">
    <location>
        <begin position="1"/>
        <end position="22"/>
    </location>
</feature>
<dbReference type="KEGG" id="smp:10810811"/>
<comment type="caution">
    <text evidence="2">The sequence shown here is derived from an EMBL/GenBank/DDBJ whole genome shotgun (WGS) entry which is preliminary data.</text>
</comment>